<gene>
    <name evidence="1" type="ORF">EFE23_02535</name>
</gene>
<organism evidence="1 2">
    <name type="scientific">Micromonospora solifontis</name>
    <dbReference type="NCBI Taxonomy" id="2487138"/>
    <lineage>
        <taxon>Bacteria</taxon>
        <taxon>Bacillati</taxon>
        <taxon>Actinomycetota</taxon>
        <taxon>Actinomycetes</taxon>
        <taxon>Micromonosporales</taxon>
        <taxon>Micromonosporaceae</taxon>
        <taxon>Micromonospora</taxon>
    </lineage>
</organism>
<evidence type="ECO:0000313" key="2">
    <source>
        <dbReference type="Proteomes" id="UP000280698"/>
    </source>
</evidence>
<protein>
    <submittedName>
        <fullName evidence="1">Uncharacterized protein</fullName>
    </submittedName>
</protein>
<dbReference type="Proteomes" id="UP000280698">
    <property type="component" value="Unassembled WGS sequence"/>
</dbReference>
<sequence length="115" mass="12554">MKNCTRYGHAAASRSDTRFRAQFHANLAENLRRVPTAPTVRGCTMSGSARRCHERRFRDALHKSATAGYAPLTEIGNRGRPAKGAGGRRTGAVPLLACYRSQVSGTGTLGEWPRR</sequence>
<evidence type="ECO:0000313" key="1">
    <source>
        <dbReference type="EMBL" id="RNM01320.1"/>
    </source>
</evidence>
<reference evidence="1 2" key="1">
    <citation type="submission" date="2018-11" db="EMBL/GenBank/DDBJ databases">
        <title>Micromonospora sp. PPF5-17, a new actinomycetes isolated from a hot spring soil.</title>
        <authorList>
            <person name="Thawai C."/>
        </authorList>
    </citation>
    <scope>NUCLEOTIDE SEQUENCE [LARGE SCALE GENOMIC DNA]</scope>
    <source>
        <strain evidence="1 2">PPF5-17</strain>
    </source>
</reference>
<keyword evidence="2" id="KW-1185">Reference proteome</keyword>
<dbReference type="EMBL" id="RJLN01000004">
    <property type="protein sequence ID" value="RNM01320.1"/>
    <property type="molecule type" value="Genomic_DNA"/>
</dbReference>
<accession>A0ABX9WLL0</accession>
<name>A0ABX9WLL0_9ACTN</name>
<proteinExistence type="predicted"/>
<comment type="caution">
    <text evidence="1">The sequence shown here is derived from an EMBL/GenBank/DDBJ whole genome shotgun (WGS) entry which is preliminary data.</text>
</comment>